<feature type="compositionally biased region" description="Pro residues" evidence="1">
    <location>
        <begin position="94"/>
        <end position="104"/>
    </location>
</feature>
<sequence>MAPSGGSRTGAETHVSGGADLPSRAREADTYGSIHLAVLNMDLRGIPCARRRYSADRVSSTIPILQAFGERRARAHEAAFGTAPVAGTSALHTPPRPQNIPPLLAPTTHTS</sequence>
<accession>A0A0D2MIF6</accession>
<proteinExistence type="predicted"/>
<dbReference type="AlphaFoldDB" id="A0A0D2MIF6"/>
<feature type="region of interest" description="Disordered" evidence="1">
    <location>
        <begin position="86"/>
        <end position="111"/>
    </location>
</feature>
<reference evidence="3" key="1">
    <citation type="submission" date="2014-04" db="EMBL/GenBank/DDBJ databases">
        <title>Evolutionary Origins and Diversification of the Mycorrhizal Mutualists.</title>
        <authorList>
            <consortium name="DOE Joint Genome Institute"/>
            <consortium name="Mycorrhizal Genomics Consortium"/>
            <person name="Kohler A."/>
            <person name="Kuo A."/>
            <person name="Nagy L.G."/>
            <person name="Floudas D."/>
            <person name="Copeland A."/>
            <person name="Barry K.W."/>
            <person name="Cichocki N."/>
            <person name="Veneault-Fourrey C."/>
            <person name="LaButti K."/>
            <person name="Lindquist E.A."/>
            <person name="Lipzen A."/>
            <person name="Lundell T."/>
            <person name="Morin E."/>
            <person name="Murat C."/>
            <person name="Riley R."/>
            <person name="Ohm R."/>
            <person name="Sun H."/>
            <person name="Tunlid A."/>
            <person name="Henrissat B."/>
            <person name="Grigoriev I.V."/>
            <person name="Hibbett D.S."/>
            <person name="Martin F."/>
        </authorList>
    </citation>
    <scope>NUCLEOTIDE SEQUENCE [LARGE SCALE GENOMIC DNA]</scope>
    <source>
        <strain evidence="3">FD-334 SS-4</strain>
    </source>
</reference>
<feature type="region of interest" description="Disordered" evidence="1">
    <location>
        <begin position="1"/>
        <end position="25"/>
    </location>
</feature>
<protein>
    <submittedName>
        <fullName evidence="2">Uncharacterized protein</fullName>
    </submittedName>
</protein>
<evidence type="ECO:0000313" key="3">
    <source>
        <dbReference type="Proteomes" id="UP000054270"/>
    </source>
</evidence>
<organism evidence="2 3">
    <name type="scientific">Hypholoma sublateritium (strain FD-334 SS-4)</name>
    <dbReference type="NCBI Taxonomy" id="945553"/>
    <lineage>
        <taxon>Eukaryota</taxon>
        <taxon>Fungi</taxon>
        <taxon>Dikarya</taxon>
        <taxon>Basidiomycota</taxon>
        <taxon>Agaricomycotina</taxon>
        <taxon>Agaricomycetes</taxon>
        <taxon>Agaricomycetidae</taxon>
        <taxon>Agaricales</taxon>
        <taxon>Agaricineae</taxon>
        <taxon>Strophariaceae</taxon>
        <taxon>Hypholoma</taxon>
    </lineage>
</organism>
<name>A0A0D2MIF6_HYPSF</name>
<evidence type="ECO:0000313" key="2">
    <source>
        <dbReference type="EMBL" id="KJA23443.1"/>
    </source>
</evidence>
<dbReference type="EMBL" id="KN817543">
    <property type="protein sequence ID" value="KJA23443.1"/>
    <property type="molecule type" value="Genomic_DNA"/>
</dbReference>
<gene>
    <name evidence="2" type="ORF">HYPSUDRAFT_201457</name>
</gene>
<dbReference type="Proteomes" id="UP000054270">
    <property type="component" value="Unassembled WGS sequence"/>
</dbReference>
<evidence type="ECO:0000256" key="1">
    <source>
        <dbReference type="SAM" id="MobiDB-lite"/>
    </source>
</evidence>
<keyword evidence="3" id="KW-1185">Reference proteome</keyword>